<comment type="caution">
    <text evidence="1">The sequence shown here is derived from an EMBL/GenBank/DDBJ whole genome shotgun (WGS) entry which is preliminary data.</text>
</comment>
<name>A0AAW1VI72_RUBAR</name>
<dbReference type="EMBL" id="JBEDUW010000231">
    <property type="protein sequence ID" value="KAK9903204.1"/>
    <property type="molecule type" value="Genomic_DNA"/>
</dbReference>
<reference evidence="1 2" key="1">
    <citation type="journal article" date="2023" name="G3 (Bethesda)">
        <title>A chromosome-length genome assembly and annotation of blackberry (Rubus argutus, cv. 'Hillquist').</title>
        <authorList>
            <person name="Bruna T."/>
            <person name="Aryal R."/>
            <person name="Dudchenko O."/>
            <person name="Sargent D.J."/>
            <person name="Mead D."/>
            <person name="Buti M."/>
            <person name="Cavallini A."/>
            <person name="Hytonen T."/>
            <person name="Andres J."/>
            <person name="Pham M."/>
            <person name="Weisz D."/>
            <person name="Mascagni F."/>
            <person name="Usai G."/>
            <person name="Natali L."/>
            <person name="Bassil N."/>
            <person name="Fernandez G.E."/>
            <person name="Lomsadze A."/>
            <person name="Armour M."/>
            <person name="Olukolu B."/>
            <person name="Poorten T."/>
            <person name="Britton C."/>
            <person name="Davik J."/>
            <person name="Ashrafi H."/>
            <person name="Aiden E.L."/>
            <person name="Borodovsky M."/>
            <person name="Worthington M."/>
        </authorList>
    </citation>
    <scope>NUCLEOTIDE SEQUENCE [LARGE SCALE GENOMIC DNA]</scope>
    <source>
        <strain evidence="1">PI 553951</strain>
    </source>
</reference>
<keyword evidence="2" id="KW-1185">Reference proteome</keyword>
<evidence type="ECO:0000313" key="1">
    <source>
        <dbReference type="EMBL" id="KAK9903204.1"/>
    </source>
</evidence>
<accession>A0AAW1VI72</accession>
<protein>
    <submittedName>
        <fullName evidence="1">Uncharacterized protein</fullName>
    </submittedName>
</protein>
<dbReference type="Proteomes" id="UP001457282">
    <property type="component" value="Unassembled WGS sequence"/>
</dbReference>
<evidence type="ECO:0000313" key="2">
    <source>
        <dbReference type="Proteomes" id="UP001457282"/>
    </source>
</evidence>
<gene>
    <name evidence="1" type="ORF">M0R45_001169</name>
</gene>
<proteinExistence type="predicted"/>
<organism evidence="1 2">
    <name type="scientific">Rubus argutus</name>
    <name type="common">Southern blackberry</name>
    <dbReference type="NCBI Taxonomy" id="59490"/>
    <lineage>
        <taxon>Eukaryota</taxon>
        <taxon>Viridiplantae</taxon>
        <taxon>Streptophyta</taxon>
        <taxon>Embryophyta</taxon>
        <taxon>Tracheophyta</taxon>
        <taxon>Spermatophyta</taxon>
        <taxon>Magnoliopsida</taxon>
        <taxon>eudicotyledons</taxon>
        <taxon>Gunneridae</taxon>
        <taxon>Pentapetalae</taxon>
        <taxon>rosids</taxon>
        <taxon>fabids</taxon>
        <taxon>Rosales</taxon>
        <taxon>Rosaceae</taxon>
        <taxon>Rosoideae</taxon>
        <taxon>Rosoideae incertae sedis</taxon>
        <taxon>Rubus</taxon>
    </lineage>
</organism>
<dbReference type="AlphaFoldDB" id="A0AAW1VI72"/>
<sequence length="66" mass="6896">MESCSAQRRQRLGSTEAAADWAERLLGLKGVSTGSLSGIPRTCGSAELDGYSDGKRAAKRARAGLL</sequence>